<protein>
    <submittedName>
        <fullName evidence="2">Uncharacterized protein</fullName>
    </submittedName>
</protein>
<evidence type="ECO:0000313" key="2">
    <source>
        <dbReference type="EMBL" id="QJA83731.1"/>
    </source>
</evidence>
<dbReference type="EMBL" id="MT141529">
    <property type="protein sequence ID" value="QJA64911.1"/>
    <property type="molecule type" value="Genomic_DNA"/>
</dbReference>
<proteinExistence type="predicted"/>
<accession>A0A6M3KQ34</accession>
<sequence length="88" mass="10094">MTDRKEKCRKCNTELKTAPGIGEYCPNEKCEVIDNVGSKEVSVEELAELIWKIEGFNKNEVSPGYVNWVQELAQAILDKYEVKEKDNK</sequence>
<evidence type="ECO:0000313" key="1">
    <source>
        <dbReference type="EMBL" id="QJA64911.1"/>
    </source>
</evidence>
<organism evidence="2">
    <name type="scientific">viral metagenome</name>
    <dbReference type="NCBI Taxonomy" id="1070528"/>
    <lineage>
        <taxon>unclassified sequences</taxon>
        <taxon>metagenomes</taxon>
        <taxon>organismal metagenomes</taxon>
    </lineage>
</organism>
<dbReference type="EMBL" id="MT142516">
    <property type="protein sequence ID" value="QJA83731.1"/>
    <property type="molecule type" value="Genomic_DNA"/>
</dbReference>
<dbReference type="AlphaFoldDB" id="A0A6M3KQ34"/>
<reference evidence="2" key="1">
    <citation type="submission" date="2020-03" db="EMBL/GenBank/DDBJ databases">
        <title>The deep terrestrial virosphere.</title>
        <authorList>
            <person name="Holmfeldt K."/>
            <person name="Nilsson E."/>
            <person name="Simone D."/>
            <person name="Lopez-Fernandez M."/>
            <person name="Wu X."/>
            <person name="de Brujin I."/>
            <person name="Lundin D."/>
            <person name="Andersson A."/>
            <person name="Bertilsson S."/>
            <person name="Dopson M."/>
        </authorList>
    </citation>
    <scope>NUCLEOTIDE SEQUENCE</scope>
    <source>
        <strain evidence="2">MM415A00259</strain>
        <strain evidence="1">MM415B00452</strain>
    </source>
</reference>
<name>A0A6M3KQ34_9ZZZZ</name>
<gene>
    <name evidence="2" type="ORF">MM415A00259_0056</name>
    <name evidence="1" type="ORF">MM415B00452_0012</name>
</gene>